<evidence type="ECO:0000259" key="5">
    <source>
        <dbReference type="Pfam" id="PF02668"/>
    </source>
</evidence>
<evidence type="ECO:0000256" key="4">
    <source>
        <dbReference type="SAM" id="Phobius"/>
    </source>
</evidence>
<dbReference type="PANTHER" id="PTHR10696:SF56">
    <property type="entry name" value="TAUD_TFDA-LIKE DOMAIN-CONTAINING PROTEIN"/>
    <property type="match status" value="1"/>
</dbReference>
<keyword evidence="4" id="KW-0812">Transmembrane</keyword>
<keyword evidence="4" id="KW-0472">Membrane</keyword>
<dbReference type="InterPro" id="IPR050411">
    <property type="entry name" value="AlphaKG_dependent_hydroxylases"/>
</dbReference>
<dbReference type="GO" id="GO:0016491">
    <property type="term" value="F:oxidoreductase activity"/>
    <property type="evidence" value="ECO:0007669"/>
    <property type="project" value="UniProtKB-KW"/>
</dbReference>
<keyword evidence="2" id="KW-0560">Oxidoreductase</keyword>
<dbReference type="PANTHER" id="PTHR10696">
    <property type="entry name" value="GAMMA-BUTYROBETAINE HYDROXYLASE-RELATED"/>
    <property type="match status" value="1"/>
</dbReference>
<evidence type="ECO:0000313" key="7">
    <source>
        <dbReference type="Proteomes" id="UP000322530"/>
    </source>
</evidence>
<comment type="caution">
    <text evidence="6">The sequence shown here is derived from an EMBL/GenBank/DDBJ whole genome shotgun (WGS) entry which is preliminary data.</text>
</comment>
<proteinExistence type="predicted"/>
<dbReference type="Gene3D" id="3.60.130.10">
    <property type="entry name" value="Clavaminate synthase-like"/>
    <property type="match status" value="1"/>
</dbReference>
<dbReference type="InterPro" id="IPR003819">
    <property type="entry name" value="TauD/TfdA-like"/>
</dbReference>
<sequence>MRTEGFSSGLTSLTILFTFTPMGYLLLPWQAEKDKEEKMEKKPGLKANIRRSIQERREEINLATLQLTQESYLQPDLNFPLVVQPTMDGVNLAAWSKNNREYLNTALAKHGAILFRNFPVDAPTKFEEFAAGVSANGELFDEYGDLPRDDPGLKIYHSTPYPADKSILFHNESSHMHRWPLKQWFYCVKASEGKGATPIIDCRETYNALDPALVQRFAEKKLLYVRNFIEGLDVSWQQFFQTSKKERVEEYCRDASIEFEWKSERHLKTQQVCPAVVRHPITGEMSFFNQIQLHHISCLDAEVRNSMLSMFSEEDLPRNVYYGDGTPIEDSVVAEISALYEKVAVRFHWQAGDVLMLDNMMIAHARDPFEGTRKILVAMADIMYQKDFI</sequence>
<reference evidence="6 7" key="1">
    <citation type="submission" date="2019-01" db="EMBL/GenBank/DDBJ databases">
        <title>Draft genome sequence of Dictyobacter sp. Uno17.</title>
        <authorList>
            <person name="Wang C.M."/>
            <person name="Zheng Y."/>
            <person name="Sakai Y."/>
            <person name="Abe K."/>
            <person name="Yokota A."/>
            <person name="Yabe S."/>
        </authorList>
    </citation>
    <scope>NUCLEOTIDE SEQUENCE [LARGE SCALE GENOMIC DNA]</scope>
    <source>
        <strain evidence="6 7">Uno17</strain>
    </source>
</reference>
<keyword evidence="7" id="KW-1185">Reference proteome</keyword>
<dbReference type="EMBL" id="BIXY01000022">
    <property type="protein sequence ID" value="GCF08357.1"/>
    <property type="molecule type" value="Genomic_DNA"/>
</dbReference>
<dbReference type="Pfam" id="PF02668">
    <property type="entry name" value="TauD"/>
    <property type="match status" value="1"/>
</dbReference>
<organism evidence="6 7">
    <name type="scientific">Dictyobacter arantiisoli</name>
    <dbReference type="NCBI Taxonomy" id="2014874"/>
    <lineage>
        <taxon>Bacteria</taxon>
        <taxon>Bacillati</taxon>
        <taxon>Chloroflexota</taxon>
        <taxon>Ktedonobacteria</taxon>
        <taxon>Ktedonobacterales</taxon>
        <taxon>Dictyobacteraceae</taxon>
        <taxon>Dictyobacter</taxon>
    </lineage>
</organism>
<keyword evidence="3" id="KW-0045">Antibiotic biosynthesis</keyword>
<dbReference type="OrthoDB" id="9769888at2"/>
<evidence type="ECO:0000256" key="3">
    <source>
        <dbReference type="ARBA" id="ARBA00023194"/>
    </source>
</evidence>
<feature type="transmembrane region" description="Helical" evidence="4">
    <location>
        <begin position="6"/>
        <end position="27"/>
    </location>
</feature>
<evidence type="ECO:0000256" key="2">
    <source>
        <dbReference type="ARBA" id="ARBA00023002"/>
    </source>
</evidence>
<dbReference type="InterPro" id="IPR042098">
    <property type="entry name" value="TauD-like_sf"/>
</dbReference>
<gene>
    <name evidence="6" type="ORF">KDI_19210</name>
</gene>
<dbReference type="AlphaFoldDB" id="A0A5A5TAI2"/>
<accession>A0A5A5TAI2</accession>
<keyword evidence="4" id="KW-1133">Transmembrane helix</keyword>
<name>A0A5A5TAI2_9CHLR</name>
<dbReference type="SUPFAM" id="SSF51197">
    <property type="entry name" value="Clavaminate synthase-like"/>
    <property type="match status" value="1"/>
</dbReference>
<dbReference type="GO" id="GO:0017000">
    <property type="term" value="P:antibiotic biosynthetic process"/>
    <property type="evidence" value="ECO:0007669"/>
    <property type="project" value="UniProtKB-KW"/>
</dbReference>
<evidence type="ECO:0000256" key="1">
    <source>
        <dbReference type="ARBA" id="ARBA00001954"/>
    </source>
</evidence>
<dbReference type="Proteomes" id="UP000322530">
    <property type="component" value="Unassembled WGS sequence"/>
</dbReference>
<comment type="cofactor">
    <cofactor evidence="1">
        <name>Fe(2+)</name>
        <dbReference type="ChEBI" id="CHEBI:29033"/>
    </cofactor>
</comment>
<evidence type="ECO:0000313" key="6">
    <source>
        <dbReference type="EMBL" id="GCF08357.1"/>
    </source>
</evidence>
<feature type="domain" description="TauD/TfdA-like" evidence="5">
    <location>
        <begin position="86"/>
        <end position="378"/>
    </location>
</feature>
<protein>
    <submittedName>
        <fullName evidence="6">SyrP protein</fullName>
    </submittedName>
</protein>